<dbReference type="PANTHER" id="PTHR42909">
    <property type="entry name" value="ZGC:136858"/>
    <property type="match status" value="1"/>
</dbReference>
<reference evidence="6" key="2">
    <citation type="submission" date="2024-01" db="EMBL/GenBank/DDBJ databases">
        <authorList>
            <person name="He J."/>
            <person name="Wang M."/>
            <person name="Zheng J."/>
            <person name="Liu Z."/>
        </authorList>
    </citation>
    <scope>NUCLEOTIDE SEQUENCE</scope>
    <source>
        <strain evidence="6">ZL_2023a</strain>
        <tissue evidence="6">Muscle</tissue>
    </source>
</reference>
<name>A0AAW0YF41_CHEQU</name>
<accession>A0AAW0YF41</accession>
<keyword evidence="7" id="KW-1185">Reference proteome</keyword>
<keyword evidence="5" id="KW-0326">Glycosidase</keyword>
<dbReference type="GO" id="GO:0005737">
    <property type="term" value="C:cytoplasm"/>
    <property type="evidence" value="ECO:0007669"/>
    <property type="project" value="TreeGrafter"/>
</dbReference>
<dbReference type="AlphaFoldDB" id="A0AAW0YF41"/>
<dbReference type="Gene3D" id="3.40.1790.10">
    <property type="entry name" value="Indigoidine synthase domain"/>
    <property type="match status" value="1"/>
</dbReference>
<dbReference type="SUPFAM" id="SSF110581">
    <property type="entry name" value="Indigoidine synthase A-like"/>
    <property type="match status" value="1"/>
</dbReference>
<keyword evidence="2" id="KW-0378">Hydrolase</keyword>
<dbReference type="GO" id="GO:0004730">
    <property type="term" value="F:pseudouridylate synthase activity"/>
    <property type="evidence" value="ECO:0007669"/>
    <property type="project" value="InterPro"/>
</dbReference>
<dbReference type="PANTHER" id="PTHR42909:SF1">
    <property type="entry name" value="CARBOHYDRATE KINASE PFKB DOMAIN-CONTAINING PROTEIN"/>
    <property type="match status" value="1"/>
</dbReference>
<reference evidence="6 7" key="1">
    <citation type="journal article" date="2024" name="BMC Genomics">
        <title>Genome assembly of redclaw crayfish (Cherax quadricarinatus) provides insights into its immune adaptation and hypoxia tolerance.</title>
        <authorList>
            <person name="Liu Z."/>
            <person name="Zheng J."/>
            <person name="Li H."/>
            <person name="Fang K."/>
            <person name="Wang S."/>
            <person name="He J."/>
            <person name="Zhou D."/>
            <person name="Weng S."/>
            <person name="Chi M."/>
            <person name="Gu Z."/>
            <person name="He J."/>
            <person name="Li F."/>
            <person name="Wang M."/>
        </authorList>
    </citation>
    <scope>NUCLEOTIDE SEQUENCE [LARGE SCALE GENOMIC DNA]</scope>
    <source>
        <strain evidence="6">ZL_2023a</strain>
    </source>
</reference>
<keyword evidence="3" id="KW-0464">Manganese</keyword>
<dbReference type="GO" id="GO:0046872">
    <property type="term" value="F:metal ion binding"/>
    <property type="evidence" value="ECO:0007669"/>
    <property type="project" value="UniProtKB-KW"/>
</dbReference>
<dbReference type="InterPro" id="IPR022830">
    <property type="entry name" value="Indigdn_synthA-like"/>
</dbReference>
<dbReference type="InterPro" id="IPR007342">
    <property type="entry name" value="PsuG"/>
</dbReference>
<evidence type="ECO:0000256" key="2">
    <source>
        <dbReference type="ARBA" id="ARBA00022801"/>
    </source>
</evidence>
<protein>
    <recommendedName>
        <fullName evidence="8">Pseudouridine-5'-phosphate glycosidase</fullName>
    </recommendedName>
</protein>
<evidence type="ECO:0000313" key="7">
    <source>
        <dbReference type="Proteomes" id="UP001445076"/>
    </source>
</evidence>
<organism evidence="6 7">
    <name type="scientific">Cherax quadricarinatus</name>
    <name type="common">Australian red claw crayfish</name>
    <dbReference type="NCBI Taxonomy" id="27406"/>
    <lineage>
        <taxon>Eukaryota</taxon>
        <taxon>Metazoa</taxon>
        <taxon>Ecdysozoa</taxon>
        <taxon>Arthropoda</taxon>
        <taxon>Crustacea</taxon>
        <taxon>Multicrustacea</taxon>
        <taxon>Malacostraca</taxon>
        <taxon>Eumalacostraca</taxon>
        <taxon>Eucarida</taxon>
        <taxon>Decapoda</taxon>
        <taxon>Pleocyemata</taxon>
        <taxon>Astacidea</taxon>
        <taxon>Parastacoidea</taxon>
        <taxon>Parastacidae</taxon>
        <taxon>Cherax</taxon>
    </lineage>
</organism>
<evidence type="ECO:0000256" key="5">
    <source>
        <dbReference type="ARBA" id="ARBA00023295"/>
    </source>
</evidence>
<evidence type="ECO:0000313" key="6">
    <source>
        <dbReference type="EMBL" id="KAK8750267.1"/>
    </source>
</evidence>
<gene>
    <name evidence="6" type="ORF">OTU49_014718</name>
</gene>
<evidence type="ECO:0008006" key="8">
    <source>
        <dbReference type="Google" id="ProtNLM"/>
    </source>
</evidence>
<dbReference type="GO" id="GO:0016798">
    <property type="term" value="F:hydrolase activity, acting on glycosyl bonds"/>
    <property type="evidence" value="ECO:0007669"/>
    <property type="project" value="UniProtKB-KW"/>
</dbReference>
<keyword evidence="1" id="KW-0479">Metal-binding</keyword>
<evidence type="ECO:0000256" key="1">
    <source>
        <dbReference type="ARBA" id="ARBA00022723"/>
    </source>
</evidence>
<evidence type="ECO:0000256" key="3">
    <source>
        <dbReference type="ARBA" id="ARBA00023211"/>
    </source>
</evidence>
<sequence>MLQQLNAISKGLLSTVLRSTAYRRIHHESCGITISMEVKEALSSCQPVVALESTIITHGMPYPQNFETAVKVEDIIRKEGAVPATIAVIKGQIYAGLTCEQLHFLASKKDQCVKISRRDFPYVLAKGISGGTTVSGTMMVAQKIGIPIFVTGGIGGVHRGVECTLDISADLTELGRTPVTVVSAGVKSILDVCKTLEYLETQGVCVTVLGPDPRFPDFFTRESSYSAPCHIESPVVAALMMKKRAELKINSGILIAVPIPQEHEAEGKQIKDAIEEAVKEAELAVSGRDVTPYILQRVHEITGGQSLKLCFPWILSY</sequence>
<proteinExistence type="predicted"/>
<dbReference type="Pfam" id="PF04227">
    <property type="entry name" value="Indigoidine_A"/>
    <property type="match status" value="1"/>
</dbReference>
<comment type="caution">
    <text evidence="6">The sequence shown here is derived from an EMBL/GenBank/DDBJ whole genome shotgun (WGS) entry which is preliminary data.</text>
</comment>
<dbReference type="EMBL" id="JARKIK010000007">
    <property type="protein sequence ID" value="KAK8750269.1"/>
    <property type="molecule type" value="Genomic_DNA"/>
</dbReference>
<dbReference type="Proteomes" id="UP001445076">
    <property type="component" value="Unassembled WGS sequence"/>
</dbReference>
<dbReference type="EMBL" id="JARKIK010000007">
    <property type="protein sequence ID" value="KAK8750267.1"/>
    <property type="molecule type" value="Genomic_DNA"/>
</dbReference>
<keyword evidence="4" id="KW-0456">Lyase</keyword>
<evidence type="ECO:0000256" key="4">
    <source>
        <dbReference type="ARBA" id="ARBA00023239"/>
    </source>
</evidence>